<keyword evidence="4" id="KW-0805">Transcription regulation</keyword>
<feature type="binding site" evidence="7">
    <location>
        <position position="85"/>
    </location>
    <ligand>
        <name>Zn(2+)</name>
        <dbReference type="ChEBI" id="CHEBI:29105"/>
    </ligand>
</feature>
<organism evidence="8 9">
    <name type="scientific">Candidatus Faecousia excrementigallinarum</name>
    <dbReference type="NCBI Taxonomy" id="2840806"/>
    <lineage>
        <taxon>Bacteria</taxon>
        <taxon>Bacillati</taxon>
        <taxon>Bacillota</taxon>
        <taxon>Clostridia</taxon>
        <taxon>Eubacteriales</taxon>
        <taxon>Oscillospiraceae</taxon>
        <taxon>Faecousia</taxon>
    </lineage>
</organism>
<gene>
    <name evidence="8" type="ORF">IAB74_03390</name>
</gene>
<dbReference type="GO" id="GO:0045892">
    <property type="term" value="P:negative regulation of DNA-templated transcription"/>
    <property type="evidence" value="ECO:0007669"/>
    <property type="project" value="TreeGrafter"/>
</dbReference>
<dbReference type="EMBL" id="DVFK01000050">
    <property type="protein sequence ID" value="HIQ67539.1"/>
    <property type="molecule type" value="Genomic_DNA"/>
</dbReference>
<dbReference type="PANTHER" id="PTHR33202">
    <property type="entry name" value="ZINC UPTAKE REGULATION PROTEIN"/>
    <property type="match status" value="1"/>
</dbReference>
<sequence length="137" mass="15176">MRSEKQFRKRNAILAYLRQTKEHPSAEMVYARLKPEYPDLSLGTVYRNLSLFKQQGEIVSIGTLDGVERFDGHTQPHVHFFCTQCGQVLDVPQLPACGQLSTQAEACVGGEIHTCQITFTGVCSVCNEKSLQGGETA</sequence>
<feature type="binding site" evidence="7">
    <location>
        <position position="126"/>
    </location>
    <ligand>
        <name>Zn(2+)</name>
        <dbReference type="ChEBI" id="CHEBI:29105"/>
    </ligand>
</feature>
<evidence type="ECO:0000256" key="1">
    <source>
        <dbReference type="ARBA" id="ARBA00007957"/>
    </source>
</evidence>
<name>A0A9D0Z254_9FIRM</name>
<keyword evidence="7" id="KW-0479">Metal-binding</keyword>
<evidence type="ECO:0000256" key="5">
    <source>
        <dbReference type="ARBA" id="ARBA00023125"/>
    </source>
</evidence>
<evidence type="ECO:0000256" key="4">
    <source>
        <dbReference type="ARBA" id="ARBA00023015"/>
    </source>
</evidence>
<dbReference type="GO" id="GO:1900376">
    <property type="term" value="P:regulation of secondary metabolite biosynthetic process"/>
    <property type="evidence" value="ECO:0007669"/>
    <property type="project" value="TreeGrafter"/>
</dbReference>
<dbReference type="InterPro" id="IPR043135">
    <property type="entry name" value="Fur_C"/>
</dbReference>
<feature type="binding site" evidence="7">
    <location>
        <position position="82"/>
    </location>
    <ligand>
        <name>Zn(2+)</name>
        <dbReference type="ChEBI" id="CHEBI:29105"/>
    </ligand>
</feature>
<reference evidence="8" key="2">
    <citation type="journal article" date="2021" name="PeerJ">
        <title>Extensive microbial diversity within the chicken gut microbiome revealed by metagenomics and culture.</title>
        <authorList>
            <person name="Gilroy R."/>
            <person name="Ravi A."/>
            <person name="Getino M."/>
            <person name="Pursley I."/>
            <person name="Horton D.L."/>
            <person name="Alikhan N.F."/>
            <person name="Baker D."/>
            <person name="Gharbi K."/>
            <person name="Hall N."/>
            <person name="Watson M."/>
            <person name="Adriaenssens E.M."/>
            <person name="Foster-Nyarko E."/>
            <person name="Jarju S."/>
            <person name="Secka A."/>
            <person name="Antonio M."/>
            <person name="Oren A."/>
            <person name="Chaudhuri R.R."/>
            <person name="La Ragione R."/>
            <person name="Hildebrand F."/>
            <person name="Pallen M.J."/>
        </authorList>
    </citation>
    <scope>NUCLEOTIDE SEQUENCE</scope>
    <source>
        <strain evidence="8">13361</strain>
    </source>
</reference>
<dbReference type="CDD" id="cd07153">
    <property type="entry name" value="Fur_like"/>
    <property type="match status" value="1"/>
</dbReference>
<dbReference type="GO" id="GO:0003700">
    <property type="term" value="F:DNA-binding transcription factor activity"/>
    <property type="evidence" value="ECO:0007669"/>
    <property type="project" value="InterPro"/>
</dbReference>
<accession>A0A9D0Z254</accession>
<comment type="cofactor">
    <cofactor evidence="7">
        <name>Zn(2+)</name>
        <dbReference type="ChEBI" id="CHEBI:29105"/>
    </cofactor>
    <text evidence="7">Binds 1 zinc ion per subunit.</text>
</comment>
<evidence type="ECO:0000256" key="3">
    <source>
        <dbReference type="ARBA" id="ARBA00022833"/>
    </source>
</evidence>
<evidence type="ECO:0000256" key="7">
    <source>
        <dbReference type="PIRSR" id="PIRSR602481-1"/>
    </source>
</evidence>
<dbReference type="Gene3D" id="1.10.10.10">
    <property type="entry name" value="Winged helix-like DNA-binding domain superfamily/Winged helix DNA-binding domain"/>
    <property type="match status" value="1"/>
</dbReference>
<protein>
    <submittedName>
        <fullName evidence="8">Transcriptional repressor</fullName>
    </submittedName>
</protein>
<feature type="binding site" evidence="7">
    <location>
        <position position="123"/>
    </location>
    <ligand>
        <name>Zn(2+)</name>
        <dbReference type="ChEBI" id="CHEBI:29105"/>
    </ligand>
</feature>
<evidence type="ECO:0000313" key="9">
    <source>
        <dbReference type="Proteomes" id="UP000886796"/>
    </source>
</evidence>
<comment type="caution">
    <text evidence="8">The sequence shown here is derived from an EMBL/GenBank/DDBJ whole genome shotgun (WGS) entry which is preliminary data.</text>
</comment>
<dbReference type="Pfam" id="PF01475">
    <property type="entry name" value="FUR"/>
    <property type="match status" value="1"/>
</dbReference>
<proteinExistence type="inferred from homology"/>
<dbReference type="InterPro" id="IPR036388">
    <property type="entry name" value="WH-like_DNA-bd_sf"/>
</dbReference>
<comment type="similarity">
    <text evidence="1">Belongs to the Fur family.</text>
</comment>
<reference evidence="8" key="1">
    <citation type="submission" date="2020-10" db="EMBL/GenBank/DDBJ databases">
        <authorList>
            <person name="Gilroy R."/>
        </authorList>
    </citation>
    <scope>NUCLEOTIDE SEQUENCE</scope>
    <source>
        <strain evidence="8">13361</strain>
    </source>
</reference>
<evidence type="ECO:0000256" key="2">
    <source>
        <dbReference type="ARBA" id="ARBA00022491"/>
    </source>
</evidence>
<dbReference type="InterPro" id="IPR036390">
    <property type="entry name" value="WH_DNA-bd_sf"/>
</dbReference>
<keyword evidence="2" id="KW-0678">Repressor</keyword>
<dbReference type="InterPro" id="IPR002481">
    <property type="entry name" value="FUR"/>
</dbReference>
<dbReference type="GO" id="GO:0008270">
    <property type="term" value="F:zinc ion binding"/>
    <property type="evidence" value="ECO:0007669"/>
    <property type="project" value="TreeGrafter"/>
</dbReference>
<keyword evidence="6" id="KW-0804">Transcription</keyword>
<dbReference type="AlphaFoldDB" id="A0A9D0Z254"/>
<keyword evidence="5" id="KW-0238">DNA-binding</keyword>
<dbReference type="Proteomes" id="UP000886796">
    <property type="component" value="Unassembled WGS sequence"/>
</dbReference>
<dbReference type="PANTHER" id="PTHR33202:SF8">
    <property type="entry name" value="PEROXIDE-RESPONSIVE REPRESSOR PERR"/>
    <property type="match status" value="1"/>
</dbReference>
<dbReference type="GO" id="GO:0000976">
    <property type="term" value="F:transcription cis-regulatory region binding"/>
    <property type="evidence" value="ECO:0007669"/>
    <property type="project" value="TreeGrafter"/>
</dbReference>
<evidence type="ECO:0000313" key="8">
    <source>
        <dbReference type="EMBL" id="HIQ67539.1"/>
    </source>
</evidence>
<dbReference type="SUPFAM" id="SSF46785">
    <property type="entry name" value="Winged helix' DNA-binding domain"/>
    <property type="match status" value="1"/>
</dbReference>
<evidence type="ECO:0000256" key="6">
    <source>
        <dbReference type="ARBA" id="ARBA00023163"/>
    </source>
</evidence>
<dbReference type="Gene3D" id="3.30.1490.190">
    <property type="match status" value="1"/>
</dbReference>
<keyword evidence="3 7" id="KW-0862">Zinc</keyword>